<evidence type="ECO:0000313" key="3">
    <source>
        <dbReference type="Proteomes" id="UP001606303"/>
    </source>
</evidence>
<dbReference type="PANTHER" id="PTHR33361">
    <property type="entry name" value="GLR0591 PROTEIN"/>
    <property type="match status" value="1"/>
</dbReference>
<reference evidence="2 3" key="1">
    <citation type="submission" date="2024-08" db="EMBL/GenBank/DDBJ databases">
        <authorList>
            <person name="Lu H."/>
        </authorList>
    </citation>
    <scope>NUCLEOTIDE SEQUENCE [LARGE SCALE GENOMIC DNA]</scope>
    <source>
        <strain evidence="2 3">BYS87W</strain>
    </source>
</reference>
<dbReference type="InterPro" id="IPR010281">
    <property type="entry name" value="DUF885"/>
</dbReference>
<dbReference type="Proteomes" id="UP001606303">
    <property type="component" value="Unassembled WGS sequence"/>
</dbReference>
<dbReference type="Pfam" id="PF05960">
    <property type="entry name" value="DUF885"/>
    <property type="match status" value="1"/>
</dbReference>
<keyword evidence="3" id="KW-1185">Reference proteome</keyword>
<keyword evidence="1" id="KW-0732">Signal</keyword>
<dbReference type="EMBL" id="JBIGIB010000003">
    <property type="protein sequence ID" value="MFG6467086.1"/>
    <property type="molecule type" value="Genomic_DNA"/>
</dbReference>
<sequence length="605" mass="66330">MPTLPHRLLHRLRLPALLLTAALSLPTAAAPATPAQRLADIATRAYDDQARFDPLSATGVGDHRFDDQLPLSHAPAERARRFAAWRGYLKELAGVPVAALSPADRLTRELLVRSLQDRLALAPFPEHLLPLEHMSAVPVQLAVWASGQGEQPLRTVAQHEAFLKRLAGLPAWCAQAQANLREGMRRGVVQSEPVVRALLPLLADLAQPDLARNPLAAAARALDTPPAGLPVADAARLAAAYRTEVAERSVPALQALHALLQGEYLAAAARRPGVGWGSLPQGAAWYRQLVRDQTTTALTPAQVHQLGLREVARIQAEITRVAPQLGFTGDPLRDGGLLAWTRTDPRFRPFKTEAEVLDAYRAIDARVTPQLPRLFGKRPTRPLDIRAEPEFTRATASDHYGLSEDDGRPAGVFWAVIPDPTAYSVVGMGALFLHEGQPGHHFHTALQLEMPLPEFRRRTWINAYGEGWALYAETLGHELGLYTDPVVYVGQLRAEISRAGRLVVDTGLHAQGWSRERAMAYWRDVTGAGAAQAANQIDRYLAWPGQALGYKVGALKIQELRRRAEQQLGAKFNLAAFHDQVLGEGSLPLAVLERRIDAWIATQRR</sequence>
<comment type="caution">
    <text evidence="2">The sequence shown here is derived from an EMBL/GenBank/DDBJ whole genome shotgun (WGS) entry which is preliminary data.</text>
</comment>
<evidence type="ECO:0000256" key="1">
    <source>
        <dbReference type="SAM" id="SignalP"/>
    </source>
</evidence>
<evidence type="ECO:0000313" key="2">
    <source>
        <dbReference type="EMBL" id="MFG6467086.1"/>
    </source>
</evidence>
<accession>A0ABW7GYP5</accession>
<dbReference type="RefSeq" id="WP_394384341.1">
    <property type="nucleotide sequence ID" value="NZ_JBIGIB010000003.1"/>
</dbReference>
<feature type="chain" id="PRO_5046520276" evidence="1">
    <location>
        <begin position="30"/>
        <end position="605"/>
    </location>
</feature>
<protein>
    <submittedName>
        <fullName evidence="2">DUF885 domain-containing protein</fullName>
    </submittedName>
</protein>
<proteinExistence type="predicted"/>
<gene>
    <name evidence="2" type="ORF">ACG01O_10755</name>
</gene>
<dbReference type="PANTHER" id="PTHR33361:SF2">
    <property type="entry name" value="DUF885 DOMAIN-CONTAINING PROTEIN"/>
    <property type="match status" value="1"/>
</dbReference>
<organism evidence="2 3">
    <name type="scientific">Pelomonas baiyunensis</name>
    <dbReference type="NCBI Taxonomy" id="3299026"/>
    <lineage>
        <taxon>Bacteria</taxon>
        <taxon>Pseudomonadati</taxon>
        <taxon>Pseudomonadota</taxon>
        <taxon>Betaproteobacteria</taxon>
        <taxon>Burkholderiales</taxon>
        <taxon>Sphaerotilaceae</taxon>
        <taxon>Roseateles</taxon>
    </lineage>
</organism>
<name>A0ABW7GYP5_9BURK</name>
<feature type="signal peptide" evidence="1">
    <location>
        <begin position="1"/>
        <end position="29"/>
    </location>
</feature>